<feature type="compositionally biased region" description="Polar residues" evidence="1">
    <location>
        <begin position="1"/>
        <end position="15"/>
    </location>
</feature>
<proteinExistence type="predicted"/>
<organism evidence="2 3">
    <name type="scientific">Gloeophyllum trabeum (strain ATCC 11539 / FP-39264 / Madison 617)</name>
    <name type="common">Brown rot fungus</name>
    <dbReference type="NCBI Taxonomy" id="670483"/>
    <lineage>
        <taxon>Eukaryota</taxon>
        <taxon>Fungi</taxon>
        <taxon>Dikarya</taxon>
        <taxon>Basidiomycota</taxon>
        <taxon>Agaricomycotina</taxon>
        <taxon>Agaricomycetes</taxon>
        <taxon>Gloeophyllales</taxon>
        <taxon>Gloeophyllaceae</taxon>
        <taxon>Gloeophyllum</taxon>
    </lineage>
</organism>
<gene>
    <name evidence="2" type="ORF">GLOTRDRAFT_139203</name>
</gene>
<feature type="compositionally biased region" description="Basic and acidic residues" evidence="1">
    <location>
        <begin position="182"/>
        <end position="193"/>
    </location>
</feature>
<protein>
    <submittedName>
        <fullName evidence="2">Uncharacterized protein</fullName>
    </submittedName>
</protein>
<evidence type="ECO:0000313" key="2">
    <source>
        <dbReference type="EMBL" id="EPQ54675.1"/>
    </source>
</evidence>
<dbReference type="Proteomes" id="UP000030669">
    <property type="component" value="Unassembled WGS sequence"/>
</dbReference>
<dbReference type="EMBL" id="KB469303">
    <property type="protein sequence ID" value="EPQ54675.1"/>
    <property type="molecule type" value="Genomic_DNA"/>
</dbReference>
<dbReference type="eggNOG" id="ENOG502SWQF">
    <property type="taxonomic scope" value="Eukaryota"/>
</dbReference>
<evidence type="ECO:0000256" key="1">
    <source>
        <dbReference type="SAM" id="MobiDB-lite"/>
    </source>
</evidence>
<dbReference type="STRING" id="670483.S7RJX3"/>
<dbReference type="KEGG" id="gtr:GLOTRDRAFT_139203"/>
<accession>S7RJX3</accession>
<dbReference type="AlphaFoldDB" id="S7RJX3"/>
<dbReference type="RefSeq" id="XP_007866942.1">
    <property type="nucleotide sequence ID" value="XM_007868751.1"/>
</dbReference>
<feature type="compositionally biased region" description="Low complexity" evidence="1">
    <location>
        <begin position="27"/>
        <end position="37"/>
    </location>
</feature>
<feature type="compositionally biased region" description="Gly residues" evidence="1">
    <location>
        <begin position="72"/>
        <end position="86"/>
    </location>
</feature>
<reference evidence="2 3" key="1">
    <citation type="journal article" date="2012" name="Science">
        <title>The Paleozoic origin of enzymatic lignin decomposition reconstructed from 31 fungal genomes.</title>
        <authorList>
            <person name="Floudas D."/>
            <person name="Binder M."/>
            <person name="Riley R."/>
            <person name="Barry K."/>
            <person name="Blanchette R.A."/>
            <person name="Henrissat B."/>
            <person name="Martinez A.T."/>
            <person name="Otillar R."/>
            <person name="Spatafora J.W."/>
            <person name="Yadav J.S."/>
            <person name="Aerts A."/>
            <person name="Benoit I."/>
            <person name="Boyd A."/>
            <person name="Carlson A."/>
            <person name="Copeland A."/>
            <person name="Coutinho P.M."/>
            <person name="de Vries R.P."/>
            <person name="Ferreira P."/>
            <person name="Findley K."/>
            <person name="Foster B."/>
            <person name="Gaskell J."/>
            <person name="Glotzer D."/>
            <person name="Gorecki P."/>
            <person name="Heitman J."/>
            <person name="Hesse C."/>
            <person name="Hori C."/>
            <person name="Igarashi K."/>
            <person name="Jurgens J.A."/>
            <person name="Kallen N."/>
            <person name="Kersten P."/>
            <person name="Kohler A."/>
            <person name="Kuees U."/>
            <person name="Kumar T.K.A."/>
            <person name="Kuo A."/>
            <person name="LaButti K."/>
            <person name="Larrondo L.F."/>
            <person name="Lindquist E."/>
            <person name="Ling A."/>
            <person name="Lombard V."/>
            <person name="Lucas S."/>
            <person name="Lundell T."/>
            <person name="Martin R."/>
            <person name="McLaughlin D.J."/>
            <person name="Morgenstern I."/>
            <person name="Morin E."/>
            <person name="Murat C."/>
            <person name="Nagy L.G."/>
            <person name="Nolan M."/>
            <person name="Ohm R.A."/>
            <person name="Patyshakuliyeva A."/>
            <person name="Rokas A."/>
            <person name="Ruiz-Duenas F.J."/>
            <person name="Sabat G."/>
            <person name="Salamov A."/>
            <person name="Samejima M."/>
            <person name="Schmutz J."/>
            <person name="Slot J.C."/>
            <person name="St John F."/>
            <person name="Stenlid J."/>
            <person name="Sun H."/>
            <person name="Sun S."/>
            <person name="Syed K."/>
            <person name="Tsang A."/>
            <person name="Wiebenga A."/>
            <person name="Young D."/>
            <person name="Pisabarro A."/>
            <person name="Eastwood D.C."/>
            <person name="Martin F."/>
            <person name="Cullen D."/>
            <person name="Grigoriev I.V."/>
            <person name="Hibbett D.S."/>
        </authorList>
    </citation>
    <scope>NUCLEOTIDE SEQUENCE [LARGE SCALE GENOMIC DNA]</scope>
    <source>
        <strain evidence="2 3">ATCC 11539</strain>
    </source>
</reference>
<feature type="compositionally biased region" description="Gly residues" evidence="1">
    <location>
        <begin position="16"/>
        <end position="26"/>
    </location>
</feature>
<evidence type="ECO:0000313" key="3">
    <source>
        <dbReference type="Proteomes" id="UP000030669"/>
    </source>
</evidence>
<dbReference type="HOGENOM" id="CLU_1408910_0_0_1"/>
<feature type="region of interest" description="Disordered" evidence="1">
    <location>
        <begin position="1"/>
        <end position="193"/>
    </location>
</feature>
<name>S7RJX3_GLOTA</name>
<sequence length="193" mass="19475">MNNQWDNQNSGSNLDGQGGQFGGANSGRGQYDNQPQGGQFGGQGGQVDNQTGSNQFGGAGDTDSSAWDNSQGQGGFGGQGGLGGQGRQQRSDDFGGQGGGFDSNSTSQGQGGYQNQSSAGVGGNQSDSGYGGGNNPDDSRYAAEGAYGDQSNTGKKPGFGDKLMGGLEKVAGKTTRNPGMVERGEDRKTGENY</sequence>
<dbReference type="GeneID" id="19304186"/>
<keyword evidence="3" id="KW-1185">Reference proteome</keyword>
<feature type="compositionally biased region" description="Low complexity" evidence="1">
    <location>
        <begin position="102"/>
        <end position="128"/>
    </location>
</feature>
<dbReference type="OrthoDB" id="3170343at2759"/>
<dbReference type="OMA" id="DNWRQND"/>